<feature type="region of interest" description="Disordered" evidence="1">
    <location>
        <begin position="1"/>
        <end position="21"/>
    </location>
</feature>
<reference evidence="2" key="1">
    <citation type="submission" date="2020-07" db="EMBL/GenBank/DDBJ databases">
        <authorList>
            <person name="Pettersson B.M.F."/>
            <person name="Behra P.R.K."/>
            <person name="Ramesh M."/>
            <person name="Das S."/>
            <person name="Dasgupta S."/>
            <person name="Kirsebom L.A."/>
        </authorList>
    </citation>
    <scope>NUCLEOTIDE SEQUENCE</scope>
    <source>
        <strain evidence="2">DSM 44838</strain>
    </source>
</reference>
<evidence type="ECO:0000313" key="2">
    <source>
        <dbReference type="EMBL" id="MCV7419901.1"/>
    </source>
</evidence>
<feature type="region of interest" description="Disordered" evidence="1">
    <location>
        <begin position="35"/>
        <end position="59"/>
    </location>
</feature>
<sequence length="59" mass="6418">MKPSADLLAGDPKSLGQHASQRLGAQFGWRRFALQSGDHPVPDGGQLPGHRLQFPEQLD</sequence>
<dbReference type="AlphaFoldDB" id="A0A9X3C0X6"/>
<name>A0A9X3C0X6_9MYCO</name>
<dbReference type="Proteomes" id="UP001141629">
    <property type="component" value="Unassembled WGS sequence"/>
</dbReference>
<proteinExistence type="predicted"/>
<dbReference type="EMBL" id="JACKVK010000003">
    <property type="protein sequence ID" value="MCV7419901.1"/>
    <property type="molecule type" value="Genomic_DNA"/>
</dbReference>
<accession>A0A9X3C0X6</accession>
<evidence type="ECO:0000313" key="3">
    <source>
        <dbReference type="Proteomes" id="UP001141629"/>
    </source>
</evidence>
<keyword evidence="3" id="KW-1185">Reference proteome</keyword>
<evidence type="ECO:0000256" key="1">
    <source>
        <dbReference type="SAM" id="MobiDB-lite"/>
    </source>
</evidence>
<gene>
    <name evidence="2" type="ORF">H7K45_05045</name>
</gene>
<protein>
    <submittedName>
        <fullName evidence="2">Uncharacterized protein</fullName>
    </submittedName>
</protein>
<comment type="caution">
    <text evidence="2">The sequence shown here is derived from an EMBL/GenBank/DDBJ whole genome shotgun (WGS) entry which is preliminary data.</text>
</comment>
<reference evidence="2" key="2">
    <citation type="journal article" date="2022" name="BMC Genomics">
        <title>Comparative genome analysis of mycobacteria focusing on tRNA and non-coding RNA.</title>
        <authorList>
            <person name="Behra P.R.K."/>
            <person name="Pettersson B.M.F."/>
            <person name="Ramesh M."/>
            <person name="Das S."/>
            <person name="Dasgupta S."/>
            <person name="Kirsebom L.A."/>
        </authorList>
    </citation>
    <scope>NUCLEOTIDE SEQUENCE</scope>
    <source>
        <strain evidence="2">DSM 44838</strain>
    </source>
</reference>
<organism evidence="2 3">
    <name type="scientific">Mycobacterium yunnanensis</name>
    <dbReference type="NCBI Taxonomy" id="368477"/>
    <lineage>
        <taxon>Bacteria</taxon>
        <taxon>Bacillati</taxon>
        <taxon>Actinomycetota</taxon>
        <taxon>Actinomycetes</taxon>
        <taxon>Mycobacteriales</taxon>
        <taxon>Mycobacteriaceae</taxon>
        <taxon>Mycobacterium</taxon>
    </lineage>
</organism>